<gene>
    <name evidence="7" type="ORF">g.31875</name>
</gene>
<keyword evidence="4" id="KW-0175">Coiled coil</keyword>
<dbReference type="PANTHER" id="PTHR47117">
    <property type="entry name" value="STAR-RELATED LIPID TRANSFER PROTEIN 9"/>
    <property type="match status" value="1"/>
</dbReference>
<proteinExistence type="inferred from homology"/>
<dbReference type="PROSITE" id="PS00411">
    <property type="entry name" value="KINESIN_MOTOR_1"/>
    <property type="match status" value="1"/>
</dbReference>
<dbReference type="PANTHER" id="PTHR47117:SF5">
    <property type="entry name" value="KINESIN-LIKE PROTEIN KIF14"/>
    <property type="match status" value="1"/>
</dbReference>
<evidence type="ECO:0000256" key="1">
    <source>
        <dbReference type="ARBA" id="ARBA00022741"/>
    </source>
</evidence>
<evidence type="ECO:0000256" key="3">
    <source>
        <dbReference type="PROSITE-ProRule" id="PRU00283"/>
    </source>
</evidence>
<feature type="non-terminal residue" evidence="7">
    <location>
        <position position="1"/>
    </location>
</feature>
<organism evidence="7">
    <name type="scientific">Cuerna arida</name>
    <dbReference type="NCBI Taxonomy" id="1464854"/>
    <lineage>
        <taxon>Eukaryota</taxon>
        <taxon>Metazoa</taxon>
        <taxon>Ecdysozoa</taxon>
        <taxon>Arthropoda</taxon>
        <taxon>Hexapoda</taxon>
        <taxon>Insecta</taxon>
        <taxon>Pterygota</taxon>
        <taxon>Neoptera</taxon>
        <taxon>Paraneoptera</taxon>
        <taxon>Hemiptera</taxon>
        <taxon>Auchenorrhyncha</taxon>
        <taxon>Membracoidea</taxon>
        <taxon>Cicadellidae</taxon>
        <taxon>Cicadellinae</taxon>
        <taxon>Proconiini</taxon>
        <taxon>Cuerna</taxon>
    </lineage>
</organism>
<dbReference type="InterPro" id="IPR036961">
    <property type="entry name" value="Kinesin_motor_dom_sf"/>
</dbReference>
<feature type="compositionally biased region" description="Low complexity" evidence="5">
    <location>
        <begin position="199"/>
        <end position="210"/>
    </location>
</feature>
<dbReference type="Pfam" id="PF00225">
    <property type="entry name" value="Kinesin"/>
    <property type="match status" value="1"/>
</dbReference>
<feature type="binding site" evidence="3">
    <location>
        <begin position="353"/>
        <end position="360"/>
    </location>
    <ligand>
        <name>ATP</name>
        <dbReference type="ChEBI" id="CHEBI:30616"/>
    </ligand>
</feature>
<sequence length="1339" mass="152196">PNSANKTARSLATPTKTESSPRKCRVQTEIQNTPDDVKVRSRMQLTYQVTKPSPRKGQDQIQTPGSAGAVKSHNSRGDPISAKNKLNYSDSNKVDEPIKVNVKSMRSCFEKKEVKVQCRPPPSPSPSRVKCRLVESAPMTPRITNFSNIRGILTSKSKYDNTPTFRVPSGGNTPTPRTSRLRRSVSTGALAAKTEDSPASRAGRLARSSSQTITPKHVKFQDEATPECFSPVLLDSRTELESVDSVSGETTNLTVAVRVRPPFNGILTFHLVDTSMYTLVPIKCKKMERSVVSVENNTVKVKALGSEHCFSYDFCFSSIGDDAASQQDVFHTLVEPLVDVAFQGYNVCLFAYGQTGSGKSYSMMGEDTPDGVGIIPRFSQQLFKIIEGSEEYSHTKVEISYFEIYNEKIHDLLGPAQNGRSAPLRVREHPELGPYVVDLTVHNVHSFEFLQDWLRVGNSHKATAATEMNMNSSRSHSIFTVTLTQSQADDRPSLCSKINLIDLAGSERLAHTCATGDRLKEGVSINRSLLTLGKVISSLAENKKRGFIPYRESVLTWLLRESLGGNSRTVMLATINPSSQFVEETLSTLRYACQARNIVNTVRINESPHEKKIRELLEEIQMLKDGIDAKDHAECIKQIKTLQKQLDQAVEDLSRANIACAESKAELVKSREINVHEICDRRIYLLEQELAECGKQNVEYENEISNMKKQLVEARERNLHYEEQMNKLRFHVDDTSESNKSYKKEVHRLEQEVDEFKTLAKQLKIALEKLDSDLAESKIKNNNYEKDIFEMKNSMMEIKKNSNHDSCDSQILMLQTALEEAEIFCKQYKEKVKVLEKKCTETKTITNHDGCEKEICVLKDTISDLKKSADHKKCDSTIEKLKTALTEAERLVSELETEISKLKEEKVSLQTSQEESQREITSLKDHLKEIENKTTHTECEDRINTLKKALSVAKSMNTHVQCENRISELEMEVRHLQSVTLADHSKCDEKINDLFFAVEKCTDKNKKLVESHKVEILRYKEIIQNLENKNSELINRNCEKNRDITKSNQDLLYIDTKMQSLKEENSRIKKKKVDDVKKVTSLEQQVTSLTKELLDLKSQMRVTLREKESSESLCAQLREQVGQLERKLVTFESSSQLSDDKENWETPSKVIRRSIAQHSLWQNKGNERCSLVVKAEEIHQALKDAEDICSRLKIPYVFQLEPEVTTHSWFDVNVRVWDQRTTNSVRWPRDVFLSWLREIKEDIMSKSRGQKLFHNASWLQNTKDAEPLATELEQERKGGPLREVVEVMGQQITALERNFQLNDRQEVLSSVAVLKKSVNQLNNRLCSSSPLRSTVGSNC</sequence>
<dbReference type="GO" id="GO:0007018">
    <property type="term" value="P:microtubule-based movement"/>
    <property type="evidence" value="ECO:0007669"/>
    <property type="project" value="InterPro"/>
</dbReference>
<name>A0A1B6FU90_9HEMI</name>
<evidence type="ECO:0000256" key="5">
    <source>
        <dbReference type="SAM" id="MobiDB-lite"/>
    </source>
</evidence>
<feature type="coiled-coil region" evidence="4">
    <location>
        <begin position="1079"/>
        <end position="1134"/>
    </location>
</feature>
<evidence type="ECO:0000256" key="4">
    <source>
        <dbReference type="SAM" id="Coils"/>
    </source>
</evidence>
<dbReference type="SUPFAM" id="SSF57997">
    <property type="entry name" value="Tropomyosin"/>
    <property type="match status" value="1"/>
</dbReference>
<protein>
    <recommendedName>
        <fullName evidence="6">Kinesin motor domain-containing protein</fullName>
    </recommendedName>
</protein>
<feature type="region of interest" description="Disordered" evidence="5">
    <location>
        <begin position="160"/>
        <end position="214"/>
    </location>
</feature>
<reference evidence="7" key="1">
    <citation type="submission" date="2015-11" db="EMBL/GenBank/DDBJ databases">
        <title>De novo transcriptome assembly of four potential Pierce s Disease insect vectors from Arizona vineyards.</title>
        <authorList>
            <person name="Tassone E.E."/>
        </authorList>
    </citation>
    <scope>NUCLEOTIDE SEQUENCE</scope>
</reference>
<dbReference type="SUPFAM" id="SSF52540">
    <property type="entry name" value="P-loop containing nucleoside triphosphate hydrolases"/>
    <property type="match status" value="1"/>
</dbReference>
<feature type="coiled-coil region" evidence="4">
    <location>
        <begin position="878"/>
        <end position="933"/>
    </location>
</feature>
<feature type="coiled-coil region" evidence="4">
    <location>
        <begin position="1009"/>
        <end position="1036"/>
    </location>
</feature>
<feature type="region of interest" description="Disordered" evidence="5">
    <location>
        <begin position="1"/>
        <end position="24"/>
    </location>
</feature>
<dbReference type="GO" id="GO:0008017">
    <property type="term" value="F:microtubule binding"/>
    <property type="evidence" value="ECO:0007669"/>
    <property type="project" value="InterPro"/>
</dbReference>
<keyword evidence="3" id="KW-0505">Motor protein</keyword>
<keyword evidence="2 3" id="KW-0067">ATP-binding</keyword>
<dbReference type="Gene3D" id="3.40.850.10">
    <property type="entry name" value="Kinesin motor domain"/>
    <property type="match status" value="1"/>
</dbReference>
<dbReference type="GO" id="GO:0003777">
    <property type="term" value="F:microtubule motor activity"/>
    <property type="evidence" value="ECO:0007669"/>
    <property type="project" value="InterPro"/>
</dbReference>
<dbReference type="GO" id="GO:0005524">
    <property type="term" value="F:ATP binding"/>
    <property type="evidence" value="ECO:0007669"/>
    <property type="project" value="UniProtKB-UniRule"/>
</dbReference>
<keyword evidence="1 3" id="KW-0547">Nucleotide-binding</keyword>
<dbReference type="PROSITE" id="PS50067">
    <property type="entry name" value="KINESIN_MOTOR_2"/>
    <property type="match status" value="1"/>
</dbReference>
<dbReference type="InterPro" id="IPR019821">
    <property type="entry name" value="Kinesin_motor_CS"/>
</dbReference>
<evidence type="ECO:0000259" key="6">
    <source>
        <dbReference type="PROSITE" id="PS50067"/>
    </source>
</evidence>
<dbReference type="InterPro" id="IPR001752">
    <property type="entry name" value="Kinesin_motor_dom"/>
</dbReference>
<dbReference type="EMBL" id="GECZ01015987">
    <property type="protein sequence ID" value="JAS53782.1"/>
    <property type="molecule type" value="Transcribed_RNA"/>
</dbReference>
<feature type="region of interest" description="Disordered" evidence="5">
    <location>
        <begin position="47"/>
        <end position="89"/>
    </location>
</feature>
<dbReference type="PRINTS" id="PR00380">
    <property type="entry name" value="KINESINHEAVY"/>
</dbReference>
<accession>A0A1B6FU90</accession>
<feature type="coiled-coil region" evidence="4">
    <location>
        <begin position="632"/>
        <end position="838"/>
    </location>
</feature>
<evidence type="ECO:0000313" key="7">
    <source>
        <dbReference type="EMBL" id="JAS53782.1"/>
    </source>
</evidence>
<feature type="domain" description="Kinesin motor" evidence="6">
    <location>
        <begin position="252"/>
        <end position="598"/>
    </location>
</feature>
<feature type="compositionally biased region" description="Polar residues" evidence="5">
    <location>
        <begin position="1"/>
        <end position="18"/>
    </location>
</feature>
<dbReference type="SMART" id="SM00129">
    <property type="entry name" value="KISc"/>
    <property type="match status" value="1"/>
</dbReference>
<dbReference type="InterPro" id="IPR027417">
    <property type="entry name" value="P-loop_NTPase"/>
</dbReference>
<evidence type="ECO:0000256" key="2">
    <source>
        <dbReference type="ARBA" id="ARBA00022840"/>
    </source>
</evidence>
<comment type="similarity">
    <text evidence="3">Belongs to the TRAFAC class myosin-kinesin ATPase superfamily. Kinesin family.</text>
</comment>